<dbReference type="FunFam" id="1.10.510.10:FF:000336">
    <property type="entry name" value="Cysteine-rich receptor-like protein kinase 2"/>
    <property type="match status" value="1"/>
</dbReference>
<feature type="chain" id="PRO_5019852948" description="Protein kinase domain-containing protein" evidence="13">
    <location>
        <begin position="26"/>
        <end position="652"/>
    </location>
</feature>
<dbReference type="Pfam" id="PF01657">
    <property type="entry name" value="Stress-antifung"/>
    <property type="match status" value="2"/>
</dbReference>
<dbReference type="SUPFAM" id="SSF56112">
    <property type="entry name" value="Protein kinase-like (PK-like)"/>
    <property type="match status" value="1"/>
</dbReference>
<dbReference type="CDD" id="cd23509">
    <property type="entry name" value="Gnk2-like"/>
    <property type="match status" value="2"/>
</dbReference>
<dbReference type="Pfam" id="PF00069">
    <property type="entry name" value="Pkinase"/>
    <property type="match status" value="1"/>
</dbReference>
<keyword evidence="9" id="KW-0325">Glycoprotein</keyword>
<dbReference type="PROSITE" id="PS00107">
    <property type="entry name" value="PROTEIN_KINASE_ATP"/>
    <property type="match status" value="1"/>
</dbReference>
<evidence type="ECO:0000256" key="5">
    <source>
        <dbReference type="ARBA" id="ARBA00022741"/>
    </source>
</evidence>
<accession>A0A484NF42</accession>
<dbReference type="InterPro" id="IPR038408">
    <property type="entry name" value="GNK2_sf"/>
</dbReference>
<keyword evidence="1" id="KW-0723">Serine/threonine-protein kinase</keyword>
<evidence type="ECO:0000313" key="16">
    <source>
        <dbReference type="EMBL" id="VFQ99710.1"/>
    </source>
</evidence>
<dbReference type="CDD" id="cd14066">
    <property type="entry name" value="STKc_IRAK"/>
    <property type="match status" value="1"/>
</dbReference>
<evidence type="ECO:0000256" key="10">
    <source>
        <dbReference type="PROSITE-ProRule" id="PRU10141"/>
    </source>
</evidence>
<dbReference type="GO" id="GO:0004674">
    <property type="term" value="F:protein serine/threonine kinase activity"/>
    <property type="evidence" value="ECO:0007669"/>
    <property type="project" value="UniProtKB-KW"/>
</dbReference>
<reference evidence="16 17" key="1">
    <citation type="submission" date="2018-04" db="EMBL/GenBank/DDBJ databases">
        <authorList>
            <person name="Vogel A."/>
        </authorList>
    </citation>
    <scope>NUCLEOTIDE SEQUENCE [LARGE SCALE GENOMIC DNA]</scope>
</reference>
<dbReference type="PROSITE" id="PS51473">
    <property type="entry name" value="GNK2"/>
    <property type="match status" value="2"/>
</dbReference>
<keyword evidence="4" id="KW-0677">Repeat</keyword>
<feature type="region of interest" description="Disordered" evidence="11">
    <location>
        <begin position="607"/>
        <end position="652"/>
    </location>
</feature>
<gene>
    <name evidence="16" type="ORF">CCAM_LOCUS41486</name>
</gene>
<dbReference type="InterPro" id="IPR008271">
    <property type="entry name" value="Ser/Thr_kinase_AS"/>
</dbReference>
<sequence length="652" mass="70990">MVDSAVRRWFTAAVLIASLSEPAVSGPQTDQLNKGCSQYNATDATDFSRRLNSSFADLRNQLLLSHRQNNISKHFATTGPPVYAMVQCRNYLSAADCVACYDAAVAAIRSCSSANGGRVIFDGCFLRYESNNFYDQTTLPGNLAICSNRTALQRVPFNATVEQLLNELQTATPKIDGFFAATKRVVSGGSSGGAAAYAVAQCAETISKSGCQDCLAVAHKNIQGCLGKSAEGRAVDAACFLRYSDTPFFAEDHVTNLEPFLGIGSSGKKKKAIIIGCVVGGMGLVLVFGVVFLLYQRSNKPEATKRGNISGTTELRGPETYRFKDLKAATKDFCEENKLGEGGFGGVYKGVLRSGDVVAVKKLAMISSRAKADFDSEVKLITNVHHRNLIRLLGCSSKGEDLLLVYEYMANGSLDKYLYGEKRGTLNWKQRFDIIFGTARGLAYLHDQFHVCIIHRDIKSSNILLDNSFQPKIADFGLARLLPENQSHLSTRFAGTLGYTAPEYAIHGHLSEKVDTYSFGVVVLEIVSGRRSGDVQSDPENEYLLEQAWNVCESGNHLKLMDESLDPNDYKPEDAKRIVEIALMCTQSPPNRRPSMSEVVVMLSSDHSTTHDAPKRPSIIDFDKSASTANTSTTTLSSTSNATVSFSRATGR</sequence>
<keyword evidence="12" id="KW-0812">Transmembrane</keyword>
<feature type="transmembrane region" description="Helical" evidence="12">
    <location>
        <begin position="273"/>
        <end position="295"/>
    </location>
</feature>
<evidence type="ECO:0000256" key="2">
    <source>
        <dbReference type="ARBA" id="ARBA00022679"/>
    </source>
</evidence>
<dbReference type="PROSITE" id="PS00108">
    <property type="entry name" value="PROTEIN_KINASE_ST"/>
    <property type="match status" value="1"/>
</dbReference>
<evidence type="ECO:0000259" key="14">
    <source>
        <dbReference type="PROSITE" id="PS50011"/>
    </source>
</evidence>
<evidence type="ECO:0000256" key="13">
    <source>
        <dbReference type="SAM" id="SignalP"/>
    </source>
</evidence>
<evidence type="ECO:0000256" key="11">
    <source>
        <dbReference type="SAM" id="MobiDB-lite"/>
    </source>
</evidence>
<evidence type="ECO:0008006" key="18">
    <source>
        <dbReference type="Google" id="ProtNLM"/>
    </source>
</evidence>
<feature type="binding site" evidence="10">
    <location>
        <position position="362"/>
    </location>
    <ligand>
        <name>ATP</name>
        <dbReference type="ChEBI" id="CHEBI:30616"/>
    </ligand>
</feature>
<keyword evidence="7 10" id="KW-0067">ATP-binding</keyword>
<dbReference type="FunFam" id="3.30.200.20:FF:000177">
    <property type="entry name" value="Cysteine-rich receptor-like protein kinase 2"/>
    <property type="match status" value="1"/>
</dbReference>
<dbReference type="PANTHER" id="PTHR47973">
    <property type="entry name" value="CYSTEINE-RICH RECEPTOR-LIKE PROTEIN KINASE 3"/>
    <property type="match status" value="1"/>
</dbReference>
<keyword evidence="17" id="KW-1185">Reference proteome</keyword>
<dbReference type="Gene3D" id="3.30.430.20">
    <property type="entry name" value="Gnk2 domain, C-X8-C-X2-C motif"/>
    <property type="match status" value="2"/>
</dbReference>
<dbReference type="InterPro" id="IPR052059">
    <property type="entry name" value="CR_Ser/Thr_kinase"/>
</dbReference>
<evidence type="ECO:0000256" key="9">
    <source>
        <dbReference type="ARBA" id="ARBA00023180"/>
    </source>
</evidence>
<protein>
    <recommendedName>
        <fullName evidence="18">Protein kinase domain-containing protein</fullName>
    </recommendedName>
</protein>
<evidence type="ECO:0000256" key="1">
    <source>
        <dbReference type="ARBA" id="ARBA00022527"/>
    </source>
</evidence>
<keyword evidence="8" id="KW-0675">Receptor</keyword>
<dbReference type="InterPro" id="IPR002902">
    <property type="entry name" value="GNK2"/>
</dbReference>
<feature type="domain" description="Protein kinase" evidence="14">
    <location>
        <begin position="333"/>
        <end position="610"/>
    </location>
</feature>
<feature type="compositionally biased region" description="Low complexity" evidence="11">
    <location>
        <begin position="625"/>
        <end position="645"/>
    </location>
</feature>
<feature type="domain" description="Gnk2-homologous" evidence="15">
    <location>
        <begin position="139"/>
        <end position="248"/>
    </location>
</feature>
<name>A0A484NF42_9ASTE</name>
<evidence type="ECO:0000256" key="6">
    <source>
        <dbReference type="ARBA" id="ARBA00022777"/>
    </source>
</evidence>
<evidence type="ECO:0000259" key="15">
    <source>
        <dbReference type="PROSITE" id="PS51473"/>
    </source>
</evidence>
<dbReference type="InterPro" id="IPR011009">
    <property type="entry name" value="Kinase-like_dom_sf"/>
</dbReference>
<evidence type="ECO:0000256" key="8">
    <source>
        <dbReference type="ARBA" id="ARBA00023170"/>
    </source>
</evidence>
<keyword evidence="3 13" id="KW-0732">Signal</keyword>
<feature type="signal peptide" evidence="13">
    <location>
        <begin position="1"/>
        <end position="25"/>
    </location>
</feature>
<dbReference type="Gene3D" id="3.30.200.20">
    <property type="entry name" value="Phosphorylase Kinase, domain 1"/>
    <property type="match status" value="1"/>
</dbReference>
<organism evidence="16 17">
    <name type="scientific">Cuscuta campestris</name>
    <dbReference type="NCBI Taxonomy" id="132261"/>
    <lineage>
        <taxon>Eukaryota</taxon>
        <taxon>Viridiplantae</taxon>
        <taxon>Streptophyta</taxon>
        <taxon>Embryophyta</taxon>
        <taxon>Tracheophyta</taxon>
        <taxon>Spermatophyta</taxon>
        <taxon>Magnoliopsida</taxon>
        <taxon>eudicotyledons</taxon>
        <taxon>Gunneridae</taxon>
        <taxon>Pentapetalae</taxon>
        <taxon>asterids</taxon>
        <taxon>lamiids</taxon>
        <taxon>Solanales</taxon>
        <taxon>Convolvulaceae</taxon>
        <taxon>Cuscuteae</taxon>
        <taxon>Cuscuta</taxon>
        <taxon>Cuscuta subgen. Grammica</taxon>
        <taxon>Cuscuta sect. Cleistogrammica</taxon>
    </lineage>
</organism>
<dbReference type="Gene3D" id="1.10.510.10">
    <property type="entry name" value="Transferase(Phosphotransferase) domain 1"/>
    <property type="match status" value="1"/>
</dbReference>
<keyword evidence="5 10" id="KW-0547">Nucleotide-binding</keyword>
<dbReference type="GO" id="GO:0005524">
    <property type="term" value="F:ATP binding"/>
    <property type="evidence" value="ECO:0007669"/>
    <property type="project" value="UniProtKB-UniRule"/>
</dbReference>
<dbReference type="PROSITE" id="PS50011">
    <property type="entry name" value="PROTEIN_KINASE_DOM"/>
    <property type="match status" value="1"/>
</dbReference>
<keyword evidence="12" id="KW-1133">Transmembrane helix</keyword>
<proteinExistence type="predicted"/>
<dbReference type="Proteomes" id="UP000595140">
    <property type="component" value="Unassembled WGS sequence"/>
</dbReference>
<evidence type="ECO:0000313" key="17">
    <source>
        <dbReference type="Proteomes" id="UP000595140"/>
    </source>
</evidence>
<keyword evidence="12" id="KW-0472">Membrane</keyword>
<dbReference type="InterPro" id="IPR017441">
    <property type="entry name" value="Protein_kinase_ATP_BS"/>
</dbReference>
<evidence type="ECO:0000256" key="3">
    <source>
        <dbReference type="ARBA" id="ARBA00022729"/>
    </source>
</evidence>
<evidence type="ECO:0000256" key="7">
    <source>
        <dbReference type="ARBA" id="ARBA00022840"/>
    </source>
</evidence>
<keyword evidence="2" id="KW-0808">Transferase</keyword>
<dbReference type="EMBL" id="OOIL02006673">
    <property type="protein sequence ID" value="VFQ99710.1"/>
    <property type="molecule type" value="Genomic_DNA"/>
</dbReference>
<dbReference type="FunFam" id="3.30.430.20:FF:000017">
    <property type="entry name" value="Cysteine-rich receptor-like protein kinase 2"/>
    <property type="match status" value="1"/>
</dbReference>
<dbReference type="SMART" id="SM00220">
    <property type="entry name" value="S_TKc"/>
    <property type="match status" value="1"/>
</dbReference>
<evidence type="ECO:0000256" key="4">
    <source>
        <dbReference type="ARBA" id="ARBA00022737"/>
    </source>
</evidence>
<feature type="domain" description="Gnk2-homologous" evidence="15">
    <location>
        <begin position="29"/>
        <end position="133"/>
    </location>
</feature>
<evidence type="ECO:0000256" key="12">
    <source>
        <dbReference type="SAM" id="Phobius"/>
    </source>
</evidence>
<dbReference type="OrthoDB" id="4062651at2759"/>
<dbReference type="InterPro" id="IPR000719">
    <property type="entry name" value="Prot_kinase_dom"/>
</dbReference>
<keyword evidence="6" id="KW-0418">Kinase</keyword>
<dbReference type="AlphaFoldDB" id="A0A484NF42"/>